<proteinExistence type="predicted"/>
<sequence length="52" mass="5997">MKVKVITLVGDFERQLNNTIHELESKKDAQVVNILYVPHGKELKAVIHYVTH</sequence>
<reference evidence="1" key="1">
    <citation type="submission" date="2021-04" db="EMBL/GenBank/DDBJ databases">
        <title>Complete Genome Sequences of Macrococcus spp. from dog and cattle.</title>
        <authorList>
            <person name="Schwendener S."/>
            <person name="Perreten V."/>
        </authorList>
    </citation>
    <scope>NUCLEOTIDE SEQUENCE</scope>
    <source>
        <strain evidence="1">Epi0143-OL</strain>
    </source>
</reference>
<accession>A0A9Q9BP94</accession>
<dbReference type="Proteomes" id="UP001057381">
    <property type="component" value="Chromosome"/>
</dbReference>
<gene>
    <name evidence="1" type="ORF">KFV11_05210</name>
</gene>
<name>A0A9Q9BP94_9STAP</name>
<dbReference type="AlphaFoldDB" id="A0A9Q9BP94"/>
<dbReference type="KEGG" id="mequ:KFV11_05210"/>
<dbReference type="EMBL" id="CP073809">
    <property type="protein sequence ID" value="UTH14750.1"/>
    <property type="molecule type" value="Genomic_DNA"/>
</dbReference>
<protein>
    <submittedName>
        <fullName evidence="1">Uncharacterized protein</fullName>
    </submittedName>
</protein>
<organism evidence="1 2">
    <name type="scientific">Macrococcus equipercicus</name>
    <dbReference type="NCBI Taxonomy" id="69967"/>
    <lineage>
        <taxon>Bacteria</taxon>
        <taxon>Bacillati</taxon>
        <taxon>Bacillota</taxon>
        <taxon>Bacilli</taxon>
        <taxon>Bacillales</taxon>
        <taxon>Staphylococcaceae</taxon>
        <taxon>Macrococcus</taxon>
    </lineage>
</organism>
<evidence type="ECO:0000313" key="2">
    <source>
        <dbReference type="Proteomes" id="UP001057381"/>
    </source>
</evidence>
<evidence type="ECO:0000313" key="1">
    <source>
        <dbReference type="EMBL" id="UTH14750.1"/>
    </source>
</evidence>
<dbReference type="RefSeq" id="WP_254250527.1">
    <property type="nucleotide sequence ID" value="NZ_CP073809.1"/>
</dbReference>